<keyword evidence="5" id="KW-0653">Protein transport</keyword>
<proteinExistence type="inferred from homology"/>
<feature type="transmembrane region" description="Helical" evidence="9">
    <location>
        <begin position="21"/>
        <end position="41"/>
    </location>
</feature>
<dbReference type="STRING" id="246404.A0A507FCP0"/>
<keyword evidence="4 9" id="KW-0812">Transmembrane</keyword>
<protein>
    <recommendedName>
        <fullName evidence="12">Protein SYS1</fullName>
    </recommendedName>
</protein>
<keyword evidence="7" id="KW-0333">Golgi apparatus</keyword>
<evidence type="ECO:0000256" key="5">
    <source>
        <dbReference type="ARBA" id="ARBA00022927"/>
    </source>
</evidence>
<keyword evidence="6 9" id="KW-1133">Transmembrane helix</keyword>
<comment type="similarity">
    <text evidence="2">Belongs to the SYS1 family.</text>
</comment>
<organism evidence="10 11">
    <name type="scientific">Chytriomyces confervae</name>
    <dbReference type="NCBI Taxonomy" id="246404"/>
    <lineage>
        <taxon>Eukaryota</taxon>
        <taxon>Fungi</taxon>
        <taxon>Fungi incertae sedis</taxon>
        <taxon>Chytridiomycota</taxon>
        <taxon>Chytridiomycota incertae sedis</taxon>
        <taxon>Chytridiomycetes</taxon>
        <taxon>Chytridiales</taxon>
        <taxon>Chytriomycetaceae</taxon>
        <taxon>Chytriomyces</taxon>
    </lineage>
</organism>
<feature type="transmembrane region" description="Helical" evidence="9">
    <location>
        <begin position="118"/>
        <end position="139"/>
    </location>
</feature>
<dbReference type="GO" id="GO:0043001">
    <property type="term" value="P:Golgi to plasma membrane protein transport"/>
    <property type="evidence" value="ECO:0007669"/>
    <property type="project" value="TreeGrafter"/>
</dbReference>
<dbReference type="GO" id="GO:0006895">
    <property type="term" value="P:Golgi to endosome transport"/>
    <property type="evidence" value="ECO:0007669"/>
    <property type="project" value="TreeGrafter"/>
</dbReference>
<evidence type="ECO:0008006" key="12">
    <source>
        <dbReference type="Google" id="ProtNLM"/>
    </source>
</evidence>
<keyword evidence="8 9" id="KW-0472">Membrane</keyword>
<accession>A0A507FCP0</accession>
<dbReference type="OrthoDB" id="542931at2759"/>
<feature type="transmembrane region" description="Helical" evidence="9">
    <location>
        <begin position="61"/>
        <end position="85"/>
    </location>
</feature>
<keyword evidence="11" id="KW-1185">Reference proteome</keyword>
<keyword evidence="3" id="KW-0813">Transport</keyword>
<evidence type="ECO:0000256" key="9">
    <source>
        <dbReference type="SAM" id="Phobius"/>
    </source>
</evidence>
<dbReference type="GO" id="GO:0005829">
    <property type="term" value="C:cytosol"/>
    <property type="evidence" value="ECO:0007669"/>
    <property type="project" value="GOC"/>
</dbReference>
<evidence type="ECO:0000256" key="4">
    <source>
        <dbReference type="ARBA" id="ARBA00022692"/>
    </source>
</evidence>
<evidence type="ECO:0000313" key="11">
    <source>
        <dbReference type="Proteomes" id="UP000320333"/>
    </source>
</evidence>
<dbReference type="Pfam" id="PF09801">
    <property type="entry name" value="SYS1"/>
    <property type="match status" value="1"/>
</dbReference>
<dbReference type="GO" id="GO:0000139">
    <property type="term" value="C:Golgi membrane"/>
    <property type="evidence" value="ECO:0007669"/>
    <property type="project" value="UniProtKB-SubCell"/>
</dbReference>
<comment type="caution">
    <text evidence="10">The sequence shown here is derived from an EMBL/GenBank/DDBJ whole genome shotgun (WGS) entry which is preliminary data.</text>
</comment>
<dbReference type="GO" id="GO:0034067">
    <property type="term" value="P:protein localization to Golgi apparatus"/>
    <property type="evidence" value="ECO:0007669"/>
    <property type="project" value="TreeGrafter"/>
</dbReference>
<dbReference type="PANTHER" id="PTHR12952:SF0">
    <property type="entry name" value="PROTEIN SYS1 HOMOLOG"/>
    <property type="match status" value="1"/>
</dbReference>
<comment type="subcellular location">
    <subcellularLocation>
        <location evidence="1">Golgi apparatus membrane</location>
        <topology evidence="1">Multi-pass membrane protein</topology>
    </subcellularLocation>
</comment>
<dbReference type="EMBL" id="QEAP01000147">
    <property type="protein sequence ID" value="TPX74053.1"/>
    <property type="molecule type" value="Genomic_DNA"/>
</dbReference>
<evidence type="ECO:0000256" key="2">
    <source>
        <dbReference type="ARBA" id="ARBA00008160"/>
    </source>
</evidence>
<reference evidence="10 11" key="1">
    <citation type="journal article" date="2019" name="Sci. Rep.">
        <title>Comparative genomics of chytrid fungi reveal insights into the obligate biotrophic and pathogenic lifestyle of Synchytrium endobioticum.</title>
        <authorList>
            <person name="van de Vossenberg B.T.L.H."/>
            <person name="Warris S."/>
            <person name="Nguyen H.D.T."/>
            <person name="van Gent-Pelzer M.P.E."/>
            <person name="Joly D.L."/>
            <person name="van de Geest H.C."/>
            <person name="Bonants P.J.M."/>
            <person name="Smith D.S."/>
            <person name="Levesque C.A."/>
            <person name="van der Lee T.A.J."/>
        </authorList>
    </citation>
    <scope>NUCLEOTIDE SEQUENCE [LARGE SCALE GENOMIC DNA]</scope>
    <source>
        <strain evidence="10 11">CBS 675.73</strain>
    </source>
</reference>
<dbReference type="GO" id="GO:0005802">
    <property type="term" value="C:trans-Golgi network"/>
    <property type="evidence" value="ECO:0007669"/>
    <property type="project" value="TreeGrafter"/>
</dbReference>
<evidence type="ECO:0000313" key="10">
    <source>
        <dbReference type="EMBL" id="TPX74053.1"/>
    </source>
</evidence>
<evidence type="ECO:0000256" key="3">
    <source>
        <dbReference type="ARBA" id="ARBA00022448"/>
    </source>
</evidence>
<evidence type="ECO:0000256" key="7">
    <source>
        <dbReference type="ARBA" id="ARBA00023034"/>
    </source>
</evidence>
<feature type="transmembrane region" description="Helical" evidence="9">
    <location>
        <begin position="92"/>
        <end position="112"/>
    </location>
</feature>
<dbReference type="AlphaFoldDB" id="A0A507FCP0"/>
<evidence type="ECO:0000256" key="1">
    <source>
        <dbReference type="ARBA" id="ARBA00004653"/>
    </source>
</evidence>
<dbReference type="Proteomes" id="UP000320333">
    <property type="component" value="Unassembled WGS sequence"/>
</dbReference>
<evidence type="ECO:0000256" key="6">
    <source>
        <dbReference type="ARBA" id="ARBA00022989"/>
    </source>
</evidence>
<dbReference type="PANTHER" id="PTHR12952">
    <property type="entry name" value="SYS1"/>
    <property type="match status" value="1"/>
</dbReference>
<evidence type="ECO:0000256" key="8">
    <source>
        <dbReference type="ARBA" id="ARBA00023136"/>
    </source>
</evidence>
<sequence>MSNSFRIHHFDPTLTLLQITCYQSSAYLTLSIVVLLVEMLSGSDITLDHILNWTNIRLDTVLGWFILFAFLLNAGLCSAHLLLIVQRTRQCLDFAATFYFFHLFLCWTYTGAFPTSPVWWVTIVSCAAASTIGGEYLCYQKELEPILVNSAITVAGMRRKTSVRSEDVELQRLTGGGSGGSGGAAVLDVDD</sequence>
<dbReference type="InterPro" id="IPR019185">
    <property type="entry name" value="Integral_membrane_SYS1-rel"/>
</dbReference>
<gene>
    <name evidence="10" type="ORF">CcCBS67573_g04673</name>
</gene>
<name>A0A507FCP0_9FUNG</name>